<dbReference type="InterPro" id="IPR051581">
    <property type="entry name" value="Ca-bind"/>
</dbReference>
<dbReference type="PANTHER" id="PTHR34524:SF6">
    <property type="entry name" value="CALCYPHOSINE LIKE"/>
    <property type="match status" value="1"/>
</dbReference>
<dbReference type="Gene3D" id="1.10.238.10">
    <property type="entry name" value="EF-hand"/>
    <property type="match status" value="3"/>
</dbReference>
<keyword evidence="7" id="KW-1185">Reference proteome</keyword>
<keyword evidence="1" id="KW-0479">Metal-binding</keyword>
<dbReference type="PROSITE" id="PS50222">
    <property type="entry name" value="EF_HAND_2"/>
    <property type="match status" value="6"/>
</dbReference>
<evidence type="ECO:0000313" key="6">
    <source>
        <dbReference type="EMBL" id="KOO28488.1"/>
    </source>
</evidence>
<dbReference type="Proteomes" id="UP000037460">
    <property type="component" value="Unassembled WGS sequence"/>
</dbReference>
<evidence type="ECO:0000256" key="2">
    <source>
        <dbReference type="ARBA" id="ARBA00022737"/>
    </source>
</evidence>
<name>A0A0M0JQH3_9EUKA</name>
<feature type="domain" description="EF-hand" evidence="5">
    <location>
        <begin position="448"/>
        <end position="483"/>
    </location>
</feature>
<feature type="domain" description="EF-hand" evidence="5">
    <location>
        <begin position="319"/>
        <end position="354"/>
    </location>
</feature>
<feature type="domain" description="EF-hand" evidence="5">
    <location>
        <begin position="409"/>
        <end position="444"/>
    </location>
</feature>
<dbReference type="InterPro" id="IPR002048">
    <property type="entry name" value="EF_hand_dom"/>
</dbReference>
<dbReference type="CDD" id="cd00051">
    <property type="entry name" value="EFh"/>
    <property type="match status" value="3"/>
</dbReference>
<organism evidence="6 7">
    <name type="scientific">Chrysochromulina tobinii</name>
    <dbReference type="NCBI Taxonomy" id="1460289"/>
    <lineage>
        <taxon>Eukaryota</taxon>
        <taxon>Haptista</taxon>
        <taxon>Haptophyta</taxon>
        <taxon>Prymnesiophyceae</taxon>
        <taxon>Prymnesiales</taxon>
        <taxon>Chrysochromulinaceae</taxon>
        <taxon>Chrysochromulina</taxon>
    </lineage>
</organism>
<comment type="caution">
    <text evidence="6">The sequence shown here is derived from an EMBL/GenBank/DDBJ whole genome shotgun (WGS) entry which is preliminary data.</text>
</comment>
<feature type="domain" description="EF-hand" evidence="5">
    <location>
        <begin position="165"/>
        <end position="200"/>
    </location>
</feature>
<feature type="domain" description="EF-hand" evidence="5">
    <location>
        <begin position="282"/>
        <end position="317"/>
    </location>
</feature>
<sequence>MLKQSRELQALLSAGATAVSEARLKYRRLEAELVKMEAKELELQRQIESKHKEVELEKRRAKRVTSEVRDLEAHLDEQLKVRTDRLAAQLELADRLEAQLKERPPDVEVALRRRVAELEAELQRACGGAGAGKNATIIRGSASFSIDDPRARDLFAELRRTVLKRGMPRVIDLFRRFDVDGSGKIDSDEFRKAMQALELAWPVEDMDLLFRSVDRDGSGSIEYKELNKLLRQGADVQLDAALKPGAVEIMKKQTSPKRARSQAPSGPLKAVTIEGLRAALTANSTRVIDAFRKLDKDGDGTITKAEFRGALPLLGFDASRTDLTDELFKTLDSDGGGTISFDELNQKLRQGAGVELAAELKAGAVGAIELKARNKIAPGSSHRHLLGEQGSSIVLKKVTVAGVREALAASYSRVIDFFKLMDKNGDGAVTKHEFRAGLGLLGIEESQANMDAIDALFDSFDMDGSGELTFNELKTILRYEAARLDKKKEVGEEYLGDERAAES</sequence>
<proteinExistence type="predicted"/>
<evidence type="ECO:0000256" key="3">
    <source>
        <dbReference type="ARBA" id="ARBA00022837"/>
    </source>
</evidence>
<dbReference type="InterPro" id="IPR018247">
    <property type="entry name" value="EF_Hand_1_Ca_BS"/>
</dbReference>
<dbReference type="PROSITE" id="PS00018">
    <property type="entry name" value="EF_HAND_1"/>
    <property type="match status" value="6"/>
</dbReference>
<dbReference type="InterPro" id="IPR011992">
    <property type="entry name" value="EF-hand-dom_pair"/>
</dbReference>
<feature type="domain" description="EF-hand" evidence="5">
    <location>
        <begin position="201"/>
        <end position="236"/>
    </location>
</feature>
<accession>A0A0M0JQH3</accession>
<dbReference type="AlphaFoldDB" id="A0A0M0JQH3"/>
<evidence type="ECO:0000313" key="7">
    <source>
        <dbReference type="Proteomes" id="UP000037460"/>
    </source>
</evidence>
<evidence type="ECO:0000256" key="4">
    <source>
        <dbReference type="SAM" id="Coils"/>
    </source>
</evidence>
<dbReference type="SMART" id="SM00054">
    <property type="entry name" value="EFh"/>
    <property type="match status" value="6"/>
</dbReference>
<feature type="coiled-coil region" evidence="4">
    <location>
        <begin position="19"/>
        <end position="74"/>
    </location>
</feature>
<dbReference type="PANTHER" id="PTHR34524">
    <property type="entry name" value="CALCYPHOSIN"/>
    <property type="match status" value="1"/>
</dbReference>
<keyword evidence="3" id="KW-0106">Calcium</keyword>
<dbReference type="EMBL" id="JWZX01002562">
    <property type="protein sequence ID" value="KOO28488.1"/>
    <property type="molecule type" value="Genomic_DNA"/>
</dbReference>
<protein>
    <submittedName>
        <fullName evidence="6">Calmodulin 2-like protein</fullName>
    </submittedName>
</protein>
<dbReference type="Pfam" id="PF13499">
    <property type="entry name" value="EF-hand_7"/>
    <property type="match status" value="3"/>
</dbReference>
<dbReference type="SUPFAM" id="SSF47473">
    <property type="entry name" value="EF-hand"/>
    <property type="match status" value="2"/>
</dbReference>
<keyword evidence="2" id="KW-0677">Repeat</keyword>
<dbReference type="OrthoDB" id="186625at2759"/>
<keyword evidence="4" id="KW-0175">Coiled coil</keyword>
<dbReference type="GO" id="GO:0005509">
    <property type="term" value="F:calcium ion binding"/>
    <property type="evidence" value="ECO:0007669"/>
    <property type="project" value="InterPro"/>
</dbReference>
<reference evidence="7" key="1">
    <citation type="journal article" date="2015" name="PLoS Genet.">
        <title>Genome Sequence and Transcriptome Analyses of Chrysochromulina tobin: Metabolic Tools for Enhanced Algal Fitness in the Prominent Order Prymnesiales (Haptophyceae).</title>
        <authorList>
            <person name="Hovde B.T."/>
            <person name="Deodato C.R."/>
            <person name="Hunsperger H.M."/>
            <person name="Ryken S.A."/>
            <person name="Yost W."/>
            <person name="Jha R.K."/>
            <person name="Patterson J."/>
            <person name="Monnat R.J. Jr."/>
            <person name="Barlow S.B."/>
            <person name="Starkenburg S.R."/>
            <person name="Cattolico R.A."/>
        </authorList>
    </citation>
    <scope>NUCLEOTIDE SEQUENCE</scope>
    <source>
        <strain evidence="7">CCMP291</strain>
    </source>
</reference>
<evidence type="ECO:0000259" key="5">
    <source>
        <dbReference type="PROSITE" id="PS50222"/>
    </source>
</evidence>
<gene>
    <name evidence="6" type="ORF">Ctob_013914</name>
</gene>
<evidence type="ECO:0000256" key="1">
    <source>
        <dbReference type="ARBA" id="ARBA00022723"/>
    </source>
</evidence>